<evidence type="ECO:0000313" key="1">
    <source>
        <dbReference type="EMBL" id="MBX48536.1"/>
    </source>
</evidence>
<sequence length="31" mass="3676">MVGYDLCLWIGFYCYSSHRSHSSNYQSATWI</sequence>
<proteinExistence type="predicted"/>
<organism evidence="1">
    <name type="scientific">Rhizophora mucronata</name>
    <name type="common">Asiatic mangrove</name>
    <dbReference type="NCBI Taxonomy" id="61149"/>
    <lineage>
        <taxon>Eukaryota</taxon>
        <taxon>Viridiplantae</taxon>
        <taxon>Streptophyta</taxon>
        <taxon>Embryophyta</taxon>
        <taxon>Tracheophyta</taxon>
        <taxon>Spermatophyta</taxon>
        <taxon>Magnoliopsida</taxon>
        <taxon>eudicotyledons</taxon>
        <taxon>Gunneridae</taxon>
        <taxon>Pentapetalae</taxon>
        <taxon>rosids</taxon>
        <taxon>fabids</taxon>
        <taxon>Malpighiales</taxon>
        <taxon>Rhizophoraceae</taxon>
        <taxon>Rhizophora</taxon>
    </lineage>
</organism>
<protein>
    <submittedName>
        <fullName evidence="1">Uncharacterized protein MANES_09G082900</fullName>
    </submittedName>
</protein>
<accession>A0A2P2P154</accession>
<reference evidence="1" key="1">
    <citation type="submission" date="2018-02" db="EMBL/GenBank/DDBJ databases">
        <title>Rhizophora mucronata_Transcriptome.</title>
        <authorList>
            <person name="Meera S.P."/>
            <person name="Sreeshan A."/>
            <person name="Augustine A."/>
        </authorList>
    </citation>
    <scope>NUCLEOTIDE SEQUENCE</scope>
    <source>
        <tissue evidence="1">Leaf</tissue>
    </source>
</reference>
<dbReference type="EMBL" id="GGEC01068052">
    <property type="protein sequence ID" value="MBX48536.1"/>
    <property type="molecule type" value="Transcribed_RNA"/>
</dbReference>
<dbReference type="AlphaFoldDB" id="A0A2P2P154"/>
<name>A0A2P2P154_RHIMU</name>